<dbReference type="RefSeq" id="WP_143486193.1">
    <property type="nucleotide sequence ID" value="NZ_VJOY01000001.1"/>
</dbReference>
<dbReference type="InterPro" id="IPR050266">
    <property type="entry name" value="AB_hydrolase_sf"/>
</dbReference>
<accession>A0A553H492</accession>
<gene>
    <name evidence="3" type="ORF">FM069_00630</name>
</gene>
<evidence type="ECO:0000313" key="4">
    <source>
        <dbReference type="Proteomes" id="UP000315235"/>
    </source>
</evidence>
<keyword evidence="1" id="KW-0812">Transmembrane</keyword>
<keyword evidence="4" id="KW-1185">Reference proteome</keyword>
<dbReference type="PRINTS" id="PR00111">
    <property type="entry name" value="ABHYDROLASE"/>
</dbReference>
<dbReference type="EMBL" id="VJOY01000001">
    <property type="protein sequence ID" value="TRX76562.1"/>
    <property type="molecule type" value="Genomic_DNA"/>
</dbReference>
<evidence type="ECO:0000256" key="1">
    <source>
        <dbReference type="SAM" id="Phobius"/>
    </source>
</evidence>
<evidence type="ECO:0000259" key="2">
    <source>
        <dbReference type="Pfam" id="PF00561"/>
    </source>
</evidence>
<keyword evidence="1" id="KW-1133">Transmembrane helix</keyword>
<dbReference type="InterPro" id="IPR000073">
    <property type="entry name" value="AB_hydrolase_1"/>
</dbReference>
<dbReference type="InterPro" id="IPR029058">
    <property type="entry name" value="AB_hydrolase_fold"/>
</dbReference>
<dbReference type="GO" id="GO:0016787">
    <property type="term" value="F:hydrolase activity"/>
    <property type="evidence" value="ECO:0007669"/>
    <property type="project" value="UniProtKB-KW"/>
</dbReference>
<evidence type="ECO:0000313" key="3">
    <source>
        <dbReference type="EMBL" id="TRX76562.1"/>
    </source>
</evidence>
<proteinExistence type="predicted"/>
<dbReference type="AlphaFoldDB" id="A0A553H492"/>
<sequence>MGIAAGMGIVALAGVAILVLRRRTRRITREVEGACPAEGQFLDVEGVRLHYVEAGEGPTLLLVHGLSGNGRNFTHSLVPALTDRFRVVVLDRPGAGYSDPLADAETGLFSQAALVARFIQAKGLERPLVLGHSLGGGLALALALNHPQQVRGLVLVAPLTHPQPLPPTVFLPLAIRPALLRRWVADVFAAPVGMLGRRHALRQVFAPDPVPEDFAYRGGAVLAMRPGSFYSASCELERVNHDLTRMLDAYPRLALPIGLLYGTEDPILDCRRHGDALHRHVPGIVYEQVPGQGHMLPVTAVDRVVSLVERIESQTKA</sequence>
<organism evidence="3 4">
    <name type="scientific">Pseudomonas mangiferae</name>
    <dbReference type="NCBI Taxonomy" id="2593654"/>
    <lineage>
        <taxon>Bacteria</taxon>
        <taxon>Pseudomonadati</taxon>
        <taxon>Pseudomonadota</taxon>
        <taxon>Gammaproteobacteria</taxon>
        <taxon>Pseudomonadales</taxon>
        <taxon>Pseudomonadaceae</taxon>
        <taxon>Pseudomonas</taxon>
    </lineage>
</organism>
<dbReference type="Proteomes" id="UP000315235">
    <property type="component" value="Unassembled WGS sequence"/>
</dbReference>
<name>A0A553H492_9PSED</name>
<feature type="transmembrane region" description="Helical" evidence="1">
    <location>
        <begin position="6"/>
        <end position="21"/>
    </location>
</feature>
<keyword evidence="3" id="KW-0378">Hydrolase</keyword>
<dbReference type="OrthoDB" id="5853561at2"/>
<reference evidence="3 4" key="1">
    <citation type="submission" date="2019-07" db="EMBL/GenBank/DDBJ databases">
        <title>Pseudomonas mangiferae sp. nov., isolated from bark of mango tree in Thailand.</title>
        <authorList>
            <person name="Srisuk N."/>
            <person name="Anurat P."/>
        </authorList>
    </citation>
    <scope>NUCLEOTIDE SEQUENCE [LARGE SCALE GENOMIC DNA]</scope>
    <source>
        <strain evidence="3 4">DMKU_BBB3-04</strain>
    </source>
</reference>
<feature type="domain" description="AB hydrolase-1" evidence="2">
    <location>
        <begin position="58"/>
        <end position="296"/>
    </location>
</feature>
<dbReference type="SUPFAM" id="SSF53474">
    <property type="entry name" value="alpha/beta-Hydrolases"/>
    <property type="match status" value="1"/>
</dbReference>
<dbReference type="Gene3D" id="3.40.50.1820">
    <property type="entry name" value="alpha/beta hydrolase"/>
    <property type="match status" value="1"/>
</dbReference>
<protein>
    <submittedName>
        <fullName evidence="3">Alpha/beta hydrolase</fullName>
    </submittedName>
</protein>
<comment type="caution">
    <text evidence="3">The sequence shown here is derived from an EMBL/GenBank/DDBJ whole genome shotgun (WGS) entry which is preliminary data.</text>
</comment>
<dbReference type="Pfam" id="PF00561">
    <property type="entry name" value="Abhydrolase_1"/>
    <property type="match status" value="1"/>
</dbReference>
<dbReference type="PANTHER" id="PTHR43798">
    <property type="entry name" value="MONOACYLGLYCEROL LIPASE"/>
    <property type="match status" value="1"/>
</dbReference>
<keyword evidence="1" id="KW-0472">Membrane</keyword>